<comment type="caution">
    <text evidence="1">The sequence shown here is derived from an EMBL/GenBank/DDBJ whole genome shotgun (WGS) entry which is preliminary data.</text>
</comment>
<evidence type="ECO:0000313" key="2">
    <source>
        <dbReference type="Proteomes" id="UP001208649"/>
    </source>
</evidence>
<reference evidence="2" key="1">
    <citation type="submission" date="2023-07" db="EMBL/GenBank/DDBJ databases">
        <title>Chryseobacterium sp. strain PBS4-4 Genome sequencing and assembly.</title>
        <authorList>
            <person name="Jung Y."/>
        </authorList>
    </citation>
    <scope>NUCLEOTIDE SEQUENCE [LARGE SCALE GENOMIC DNA]</scope>
    <source>
        <strain evidence="2">PBS4-4</strain>
    </source>
</reference>
<keyword evidence="2" id="KW-1185">Reference proteome</keyword>
<gene>
    <name evidence="1" type="ORF">NZ698_03355</name>
</gene>
<dbReference type="InterPro" id="IPR020565">
    <property type="entry name" value="ImidazoleglycerP_deHydtase_CS"/>
</dbReference>
<protein>
    <submittedName>
        <fullName evidence="1">Uncharacterized protein</fullName>
    </submittedName>
</protein>
<sequence>MTGKPIRFQQVSNDDYIKTLLEQHHTSEAFAVSLTEMLKAIGNGLYDTEPRTNYTLTTIKVWMRENVVNKIRSGTNIETFNWHWKLSFLSISF</sequence>
<dbReference type="RefSeq" id="WP_263001676.1">
    <property type="nucleotide sequence ID" value="NZ_JAOTEM010000001.1"/>
</dbReference>
<organism evidence="1 2">
    <name type="scientific">Chryseobacterium edaphi</name>
    <dbReference type="NCBI Taxonomy" id="2976532"/>
    <lineage>
        <taxon>Bacteria</taxon>
        <taxon>Pseudomonadati</taxon>
        <taxon>Bacteroidota</taxon>
        <taxon>Flavobacteriia</taxon>
        <taxon>Flavobacteriales</taxon>
        <taxon>Weeksellaceae</taxon>
        <taxon>Chryseobacterium group</taxon>
        <taxon>Chryseobacterium</taxon>
    </lineage>
</organism>
<proteinExistence type="predicted"/>
<dbReference type="EMBL" id="JAOTEM010000001">
    <property type="protein sequence ID" value="MCU7616222.1"/>
    <property type="molecule type" value="Genomic_DNA"/>
</dbReference>
<accession>A0ABT2W1W5</accession>
<name>A0ABT2W1W5_9FLAO</name>
<evidence type="ECO:0000313" key="1">
    <source>
        <dbReference type="EMBL" id="MCU7616222.1"/>
    </source>
</evidence>
<dbReference type="Proteomes" id="UP001208649">
    <property type="component" value="Unassembled WGS sequence"/>
</dbReference>
<dbReference type="PROSITE" id="PS00954">
    <property type="entry name" value="IGP_DEHYDRATASE_1"/>
    <property type="match status" value="1"/>
</dbReference>